<dbReference type="Proteomes" id="UP001140949">
    <property type="component" value="Unassembled WGS sequence"/>
</dbReference>
<keyword evidence="4" id="KW-1185">Reference proteome</keyword>
<dbReference type="AlphaFoldDB" id="A0AAX6F297"/>
<comment type="caution">
    <text evidence="3">The sequence shown here is derived from an EMBL/GenBank/DDBJ whole genome shotgun (WGS) entry which is preliminary data.</text>
</comment>
<dbReference type="PANTHER" id="PTHR37206:SF4">
    <property type="entry name" value="TRANSMEMBRANE PROTEIN"/>
    <property type="match status" value="1"/>
</dbReference>
<organism evidence="3 4">
    <name type="scientific">Iris pallida</name>
    <name type="common">Sweet iris</name>
    <dbReference type="NCBI Taxonomy" id="29817"/>
    <lineage>
        <taxon>Eukaryota</taxon>
        <taxon>Viridiplantae</taxon>
        <taxon>Streptophyta</taxon>
        <taxon>Embryophyta</taxon>
        <taxon>Tracheophyta</taxon>
        <taxon>Spermatophyta</taxon>
        <taxon>Magnoliopsida</taxon>
        <taxon>Liliopsida</taxon>
        <taxon>Asparagales</taxon>
        <taxon>Iridaceae</taxon>
        <taxon>Iridoideae</taxon>
        <taxon>Irideae</taxon>
        <taxon>Iris</taxon>
    </lineage>
</organism>
<gene>
    <name evidence="3" type="ORF">M6B38_103535</name>
</gene>
<keyword evidence="2" id="KW-0472">Membrane</keyword>
<dbReference type="PANTHER" id="PTHR37206">
    <property type="entry name" value="TRANSMEMBRANE PROTEIN"/>
    <property type="match status" value="1"/>
</dbReference>
<evidence type="ECO:0000313" key="4">
    <source>
        <dbReference type="Proteomes" id="UP001140949"/>
    </source>
</evidence>
<evidence type="ECO:0000256" key="1">
    <source>
        <dbReference type="SAM" id="MobiDB-lite"/>
    </source>
</evidence>
<proteinExistence type="predicted"/>
<evidence type="ECO:0008006" key="5">
    <source>
        <dbReference type="Google" id="ProtNLM"/>
    </source>
</evidence>
<protein>
    <recommendedName>
        <fullName evidence="5">Transmembrane protein</fullName>
    </recommendedName>
</protein>
<reference evidence="3" key="2">
    <citation type="submission" date="2023-04" db="EMBL/GenBank/DDBJ databases">
        <authorList>
            <person name="Bruccoleri R.E."/>
            <person name="Oakeley E.J."/>
            <person name="Faust A.-M."/>
            <person name="Dessus-Babus S."/>
            <person name="Altorfer M."/>
            <person name="Burckhardt D."/>
            <person name="Oertli M."/>
            <person name="Naumann U."/>
            <person name="Petersen F."/>
            <person name="Wong J."/>
        </authorList>
    </citation>
    <scope>NUCLEOTIDE SEQUENCE</scope>
    <source>
        <strain evidence="3">GSM-AAB239-AS_SAM_17_03QT</strain>
        <tissue evidence="3">Leaf</tissue>
    </source>
</reference>
<feature type="compositionally biased region" description="Low complexity" evidence="1">
    <location>
        <begin position="15"/>
        <end position="28"/>
    </location>
</feature>
<name>A0AAX6F297_IRIPA</name>
<feature type="transmembrane region" description="Helical" evidence="2">
    <location>
        <begin position="102"/>
        <end position="120"/>
    </location>
</feature>
<feature type="region of interest" description="Disordered" evidence="1">
    <location>
        <begin position="1"/>
        <end position="33"/>
    </location>
</feature>
<evidence type="ECO:0000313" key="3">
    <source>
        <dbReference type="EMBL" id="KAJ6810562.1"/>
    </source>
</evidence>
<keyword evidence="2" id="KW-0812">Transmembrane</keyword>
<keyword evidence="2" id="KW-1133">Transmembrane helix</keyword>
<accession>A0AAX6F297</accession>
<evidence type="ECO:0000256" key="2">
    <source>
        <dbReference type="SAM" id="Phobius"/>
    </source>
</evidence>
<reference evidence="3" key="1">
    <citation type="journal article" date="2023" name="GigaByte">
        <title>Genome assembly of the bearded iris, Iris pallida Lam.</title>
        <authorList>
            <person name="Bruccoleri R.E."/>
            <person name="Oakeley E.J."/>
            <person name="Faust A.M.E."/>
            <person name="Altorfer M."/>
            <person name="Dessus-Babus S."/>
            <person name="Burckhardt D."/>
            <person name="Oertli M."/>
            <person name="Naumann U."/>
            <person name="Petersen F."/>
            <person name="Wong J."/>
        </authorList>
    </citation>
    <scope>NUCLEOTIDE SEQUENCE</scope>
    <source>
        <strain evidence="3">GSM-AAB239-AS_SAM_17_03QT</strain>
    </source>
</reference>
<dbReference type="EMBL" id="JANAVB010032220">
    <property type="protein sequence ID" value="KAJ6810562.1"/>
    <property type="molecule type" value="Genomic_DNA"/>
</dbReference>
<sequence length="166" mass="18113">MSGHYSVDTPDSDDSAAAGGSSPTTATSFGEDDFSIFPPSLHENLTPSQTLTLTLAPNTDKAEEDEECVGHVRWRRRLSEAAARAAEVVGSKIRGGGGGGTVWSFLAVAGLVGVLVYMRWRHRREKRILLLLILDKDKKIAQLMKQVAQMNEVISSRPRFSIQKST</sequence>